<keyword evidence="2 4" id="KW-0560">Oxidoreductase</keyword>
<evidence type="ECO:0000256" key="3">
    <source>
        <dbReference type="RuleBase" id="RU000397"/>
    </source>
</evidence>
<comment type="caution">
    <text evidence="6">The sequence shown here is derived from an EMBL/GenBank/DDBJ whole genome shotgun (WGS) entry which is preliminary data.</text>
</comment>
<dbReference type="InterPro" id="IPR036291">
    <property type="entry name" value="NAD(P)-bd_dom_sf"/>
</dbReference>
<accession>A0ABW2A655</accession>
<dbReference type="Pfam" id="PF00044">
    <property type="entry name" value="Gp_dh_N"/>
    <property type="match status" value="1"/>
</dbReference>
<dbReference type="PIRSF" id="PIRSF000149">
    <property type="entry name" value="GAP_DH"/>
    <property type="match status" value="1"/>
</dbReference>
<sequence length="334" mass="36158">MTIRVAINGFGRIGRNVLRALYENGYRDRIQVVAINDLGDAAINAHLFQYDSVHGRFPGEVSHDNESITVDGDRIHISSLRNPAELPWGSLNIDVVYECTGLFTSRDKAAAHLQAGARKVIISAPGKDVDATVVYGVNDSSLRQSDQIISNASCTTNCLAPVAQVLQREVGIESGLMTTIHAYTNDQNLSDVYHSDLYRARSATQSMIPTKTGAAAAVGLVLPELAGKFDGMAVRVPTINVSLVDLSFIAERETTVDEVNAMLKAAAESSPVLGYNELPLVSVDFNHCVLSSTFDATQTKVSGRLVKVMAWYDNEWGFSNRMLDNTLALINAPA</sequence>
<evidence type="ECO:0000256" key="4">
    <source>
        <dbReference type="RuleBase" id="RU361160"/>
    </source>
</evidence>
<dbReference type="SMART" id="SM00846">
    <property type="entry name" value="Gp_dh_N"/>
    <property type="match status" value="1"/>
</dbReference>
<dbReference type="PANTHER" id="PTHR43148">
    <property type="entry name" value="GLYCERALDEHYDE-3-PHOSPHATE DEHYDROGENASE 2"/>
    <property type="match status" value="1"/>
</dbReference>
<protein>
    <recommendedName>
        <fullName evidence="4">Glyceraldehyde-3-phosphate dehydrogenase</fullName>
        <ecNumber evidence="4">1.2.1.-</ecNumber>
    </recommendedName>
</protein>
<evidence type="ECO:0000313" key="6">
    <source>
        <dbReference type="EMBL" id="MFC6673021.1"/>
    </source>
</evidence>
<dbReference type="EMBL" id="JBHSWE010000001">
    <property type="protein sequence ID" value="MFC6673021.1"/>
    <property type="molecule type" value="Genomic_DNA"/>
</dbReference>
<dbReference type="InterPro" id="IPR020828">
    <property type="entry name" value="GlycerAld_3-P_DH_NAD(P)-bd"/>
</dbReference>
<name>A0ABW2A655_9GAMM</name>
<feature type="domain" description="Glyceraldehyde 3-phosphate dehydrogenase NAD(P) binding" evidence="5">
    <location>
        <begin position="3"/>
        <end position="154"/>
    </location>
</feature>
<comment type="similarity">
    <text evidence="1 3">Belongs to the glyceraldehyde-3-phosphate dehydrogenase family.</text>
</comment>
<evidence type="ECO:0000256" key="1">
    <source>
        <dbReference type="ARBA" id="ARBA00007406"/>
    </source>
</evidence>
<dbReference type="InterPro" id="IPR020831">
    <property type="entry name" value="GlycerAld/Erythrose_P_DH"/>
</dbReference>
<dbReference type="EC" id="1.2.1.-" evidence="4"/>
<keyword evidence="7" id="KW-1185">Reference proteome</keyword>
<dbReference type="Proteomes" id="UP001596422">
    <property type="component" value="Unassembled WGS sequence"/>
</dbReference>
<dbReference type="PRINTS" id="PR00078">
    <property type="entry name" value="G3PDHDRGNASE"/>
</dbReference>
<dbReference type="InterPro" id="IPR020829">
    <property type="entry name" value="GlycerAld_3-P_DH_cat"/>
</dbReference>
<dbReference type="CDD" id="cd05214">
    <property type="entry name" value="GAPDH_I_N"/>
    <property type="match status" value="1"/>
</dbReference>
<reference evidence="7" key="1">
    <citation type="journal article" date="2019" name="Int. J. Syst. Evol. Microbiol.">
        <title>The Global Catalogue of Microorganisms (GCM) 10K type strain sequencing project: providing services to taxonomists for standard genome sequencing and annotation.</title>
        <authorList>
            <consortium name="The Broad Institute Genomics Platform"/>
            <consortium name="The Broad Institute Genome Sequencing Center for Infectious Disease"/>
            <person name="Wu L."/>
            <person name="Ma J."/>
        </authorList>
    </citation>
    <scope>NUCLEOTIDE SEQUENCE [LARGE SCALE GENOMIC DNA]</scope>
    <source>
        <strain evidence="7">NBRC 111756</strain>
    </source>
</reference>
<gene>
    <name evidence="6" type="primary">gap</name>
    <name evidence="6" type="ORF">ACFQDL_25235</name>
</gene>
<dbReference type="SUPFAM" id="SSF51735">
    <property type="entry name" value="NAD(P)-binding Rossmann-fold domains"/>
    <property type="match status" value="1"/>
</dbReference>
<dbReference type="Gene3D" id="3.30.360.10">
    <property type="entry name" value="Dihydrodipicolinate Reductase, domain 2"/>
    <property type="match status" value="1"/>
</dbReference>
<evidence type="ECO:0000256" key="2">
    <source>
        <dbReference type="ARBA" id="ARBA00023002"/>
    </source>
</evidence>
<dbReference type="PROSITE" id="PS00071">
    <property type="entry name" value="GAPDH"/>
    <property type="match status" value="1"/>
</dbReference>
<organism evidence="6 7">
    <name type="scientific">Marinobacterium aestuariivivens</name>
    <dbReference type="NCBI Taxonomy" id="1698799"/>
    <lineage>
        <taxon>Bacteria</taxon>
        <taxon>Pseudomonadati</taxon>
        <taxon>Pseudomonadota</taxon>
        <taxon>Gammaproteobacteria</taxon>
        <taxon>Oceanospirillales</taxon>
        <taxon>Oceanospirillaceae</taxon>
        <taxon>Marinobacterium</taxon>
    </lineage>
</organism>
<dbReference type="SUPFAM" id="SSF55347">
    <property type="entry name" value="Glyceraldehyde-3-phosphate dehydrogenase-like, C-terminal domain"/>
    <property type="match status" value="1"/>
</dbReference>
<dbReference type="InterPro" id="IPR006424">
    <property type="entry name" value="Glyceraldehyde-3-P_DH_1"/>
</dbReference>
<dbReference type="Pfam" id="PF02800">
    <property type="entry name" value="Gp_dh_C"/>
    <property type="match status" value="1"/>
</dbReference>
<dbReference type="NCBIfam" id="TIGR01534">
    <property type="entry name" value="GAPDH-I"/>
    <property type="match status" value="1"/>
</dbReference>
<evidence type="ECO:0000313" key="7">
    <source>
        <dbReference type="Proteomes" id="UP001596422"/>
    </source>
</evidence>
<dbReference type="InterPro" id="IPR020830">
    <property type="entry name" value="GlycerAld_3-P_DH_AS"/>
</dbReference>
<evidence type="ECO:0000259" key="5">
    <source>
        <dbReference type="SMART" id="SM00846"/>
    </source>
</evidence>
<dbReference type="CDD" id="cd18126">
    <property type="entry name" value="GAPDH_I_C"/>
    <property type="match status" value="1"/>
</dbReference>
<dbReference type="RefSeq" id="WP_379911423.1">
    <property type="nucleotide sequence ID" value="NZ_JBHSWE010000001.1"/>
</dbReference>
<dbReference type="Gene3D" id="3.40.50.720">
    <property type="entry name" value="NAD(P)-binding Rossmann-like Domain"/>
    <property type="match status" value="1"/>
</dbReference>
<proteinExistence type="inferred from homology"/>